<protein>
    <submittedName>
        <fullName evidence="2">Substrate-binding periplasmic protein</fullName>
    </submittedName>
</protein>
<feature type="chain" id="PRO_5046517809" evidence="1">
    <location>
        <begin position="21"/>
        <end position="241"/>
    </location>
</feature>
<dbReference type="EMBL" id="JBHRYH010000005">
    <property type="protein sequence ID" value="MFC3625017.1"/>
    <property type="molecule type" value="Genomic_DNA"/>
</dbReference>
<evidence type="ECO:0000256" key="1">
    <source>
        <dbReference type="SAM" id="SignalP"/>
    </source>
</evidence>
<sequence>MARWLQWLVAAGLLASAALAQSAILRVVVDDSTEMPLAELRDDRLLQGWHKDVGELLARRLRREAVFVIRPRNRLPVELNSGGADMVCGYKPEWLPGPFAWSIVLADHNDVLITPNRYLRPHRLQDVASQSIGTVLGFHYPELEAALGARFMRDDAPRAEANLDKLVAGRIRHVVINSQYLDYQIKRGRFSLALHPRLLVSHNQVRCALSPASSVSLAQLNRAIRAVQHDGSLAAISRRYR</sequence>
<proteinExistence type="predicted"/>
<dbReference type="Proteomes" id="UP001595636">
    <property type="component" value="Unassembled WGS sequence"/>
</dbReference>
<evidence type="ECO:0000313" key="3">
    <source>
        <dbReference type="Proteomes" id="UP001595636"/>
    </source>
</evidence>
<dbReference type="PANTHER" id="PTHR35936:SF6">
    <property type="entry name" value="AMINO ACID ABC TRANSPORTER SUBSTRATE-BINDING PAAT FAMILY PROTEIN"/>
    <property type="match status" value="1"/>
</dbReference>
<dbReference type="Gene3D" id="3.40.190.10">
    <property type="entry name" value="Periplasmic binding protein-like II"/>
    <property type="match status" value="2"/>
</dbReference>
<dbReference type="SUPFAM" id="SSF53850">
    <property type="entry name" value="Periplasmic binding protein-like II"/>
    <property type="match status" value="1"/>
</dbReference>
<feature type="signal peptide" evidence="1">
    <location>
        <begin position="1"/>
        <end position="20"/>
    </location>
</feature>
<reference evidence="3" key="1">
    <citation type="journal article" date="2019" name="Int. J. Syst. Evol. Microbiol.">
        <title>The Global Catalogue of Microorganisms (GCM) 10K type strain sequencing project: providing services to taxonomists for standard genome sequencing and annotation.</title>
        <authorList>
            <consortium name="The Broad Institute Genomics Platform"/>
            <consortium name="The Broad Institute Genome Sequencing Center for Infectious Disease"/>
            <person name="Wu L."/>
            <person name="Ma J."/>
        </authorList>
    </citation>
    <scope>NUCLEOTIDE SEQUENCE [LARGE SCALE GENOMIC DNA]</scope>
    <source>
        <strain evidence="3">KCTC 42195</strain>
    </source>
</reference>
<organism evidence="2 3">
    <name type="scientific">Vogesella amnigena</name>
    <dbReference type="NCBI Taxonomy" id="1507449"/>
    <lineage>
        <taxon>Bacteria</taxon>
        <taxon>Pseudomonadati</taxon>
        <taxon>Pseudomonadota</taxon>
        <taxon>Betaproteobacteria</taxon>
        <taxon>Neisseriales</taxon>
        <taxon>Chromobacteriaceae</taxon>
        <taxon>Vogesella</taxon>
    </lineage>
</organism>
<keyword evidence="3" id="KW-1185">Reference proteome</keyword>
<gene>
    <name evidence="2" type="ORF">ACFOKJ_02520</name>
</gene>
<evidence type="ECO:0000313" key="2">
    <source>
        <dbReference type="EMBL" id="MFC3625017.1"/>
    </source>
</evidence>
<comment type="caution">
    <text evidence="2">The sequence shown here is derived from an EMBL/GenBank/DDBJ whole genome shotgun (WGS) entry which is preliminary data.</text>
</comment>
<dbReference type="PANTHER" id="PTHR35936">
    <property type="entry name" value="MEMBRANE-BOUND LYTIC MUREIN TRANSGLYCOSYLASE F"/>
    <property type="match status" value="1"/>
</dbReference>
<keyword evidence="1" id="KW-0732">Signal</keyword>
<accession>A0ABV7TQG8</accession>
<name>A0ABV7TQG8_9NEIS</name>
<dbReference type="RefSeq" id="WP_390276417.1">
    <property type="nucleotide sequence ID" value="NZ_JBHRYH010000005.1"/>
</dbReference>